<evidence type="ECO:0000256" key="9">
    <source>
        <dbReference type="ARBA" id="ARBA00023237"/>
    </source>
</evidence>
<dbReference type="GO" id="GO:0006826">
    <property type="term" value="P:iron ion transport"/>
    <property type="evidence" value="ECO:0007669"/>
    <property type="project" value="UniProtKB-KW"/>
</dbReference>
<evidence type="ECO:0000256" key="1">
    <source>
        <dbReference type="ARBA" id="ARBA00004571"/>
    </source>
</evidence>
<dbReference type="AlphaFoldDB" id="A0A4Q0M7K8"/>
<dbReference type="Pfam" id="PF07715">
    <property type="entry name" value="Plug"/>
    <property type="match status" value="1"/>
</dbReference>
<dbReference type="Gene3D" id="2.60.40.1120">
    <property type="entry name" value="Carboxypeptidase-like, regulatory domain"/>
    <property type="match status" value="1"/>
</dbReference>
<reference evidence="16 17" key="1">
    <citation type="submission" date="2018-12" db="EMBL/GenBank/DDBJ databases">
        <title>The Draft Genome Sequence of the Soil Bacterium Pedobacter tournemirensis R1.</title>
        <authorList>
            <person name="He J."/>
        </authorList>
    </citation>
    <scope>NUCLEOTIDE SEQUENCE [LARGE SCALE GENOMIC DNA]</scope>
    <source>
        <strain evidence="16 17">R1</strain>
    </source>
</reference>
<gene>
    <name evidence="16" type="ORF">EKH83_13110</name>
</gene>
<keyword evidence="12" id="KW-0732">Signal</keyword>
<evidence type="ECO:0000256" key="10">
    <source>
        <dbReference type="PROSITE-ProRule" id="PRU01360"/>
    </source>
</evidence>
<dbReference type="InterPro" id="IPR037066">
    <property type="entry name" value="Plug_dom_sf"/>
</dbReference>
<keyword evidence="4" id="KW-0410">Iron transport</keyword>
<dbReference type="Proteomes" id="UP000290848">
    <property type="component" value="Unassembled WGS sequence"/>
</dbReference>
<sequence length="843" mass="95865">MFRILFLFAFLSLQIISAKAQTAGPLSQPVTIRFQNDSLNLALLKLQTKANIAFAFDPAILNGLKPVTYNFSDARVSDILKRLFFGTGIGYQLYGNQIVIVKVRNSLITISGHLKDFETGEALIGANIFIQELKTGIMSNQYGFYSLTLPEGDYQLVITHIGYKPETRVVHLDKDQTLEVGLVVKLNDLKEIVIDTKSSLRTYASEVSQSIFSDQVRGLPYYAGEEDVIKALQMQNGIKSLNEGSSAMFIRGGNLDQNQIMLDEALIYNPSHLFGLVSIFNPDAIKNVEVYRSYMPANFGGRLSSVIDTRMAEGNNKEFKVKGGVSLLSARVAVEGPTVRDRGSFLIGFRRSLLDMLHYRLHFADHRSAYYDFNVKTNYELDKNNRVLYSFYFGDDYLFSKNSYSNNWGNLTSTLRWNHIFNSRLFSNISAVYSNYKNLLDVNADTLSEKYQWKTGVQDLGLKGDFTFYKNPINRIKFGASTTWHRFVPGETTNAFPDDFNIPRDQSLESAVYITQQITIRKALELNYGIRAGFFRNAGDLNNVFDDQGNRVKKREISRYYGLEPRLNASLLIPSGRVHATYNHNYQYVQLLQNSELAFSSLETWLPSSPSIKPQRSDHWAVGYEYLPPRYSASINIYYKKLYNQLDLADHSQIIQNPAVRSELRRGTSDAYGTEINAAKVSGRLTYDLSYIYSRAFRKIEGINDGYRFSATYDIPHELKLNIGYKLDPRISFNTFFMYASGRPLTLPVGYYFHDNVQVPIYEGRNTSRYPGLSRLDLSAHYSSRPQASKKRVVSGSFSIGIYNVFNNKAPLLYRLKQGHENGVPLTEYASGILPWVAYSFKI</sequence>
<feature type="domain" description="Secretin/TonB short N-terminal" evidence="14">
    <location>
        <begin position="53"/>
        <end position="102"/>
    </location>
</feature>
<dbReference type="EMBL" id="RXOC01000008">
    <property type="protein sequence ID" value="RXF69088.1"/>
    <property type="molecule type" value="Genomic_DNA"/>
</dbReference>
<evidence type="ECO:0000256" key="4">
    <source>
        <dbReference type="ARBA" id="ARBA00022496"/>
    </source>
</evidence>
<dbReference type="Gene3D" id="2.170.130.10">
    <property type="entry name" value="TonB-dependent receptor, plug domain"/>
    <property type="match status" value="1"/>
</dbReference>
<evidence type="ECO:0000256" key="11">
    <source>
        <dbReference type="RuleBase" id="RU003357"/>
    </source>
</evidence>
<accession>A0A4Q0M7K8</accession>
<dbReference type="Pfam" id="PF00593">
    <property type="entry name" value="TonB_dep_Rec_b-barrel"/>
    <property type="match status" value="1"/>
</dbReference>
<keyword evidence="3 10" id="KW-1134">Transmembrane beta strand</keyword>
<feature type="chain" id="PRO_5020473287" evidence="12">
    <location>
        <begin position="21"/>
        <end position="843"/>
    </location>
</feature>
<dbReference type="InterPro" id="IPR036942">
    <property type="entry name" value="Beta-barrel_TonB_sf"/>
</dbReference>
<dbReference type="SUPFAM" id="SSF49464">
    <property type="entry name" value="Carboxypeptidase regulatory domain-like"/>
    <property type="match status" value="1"/>
</dbReference>
<evidence type="ECO:0000313" key="17">
    <source>
        <dbReference type="Proteomes" id="UP000290848"/>
    </source>
</evidence>
<evidence type="ECO:0000256" key="6">
    <source>
        <dbReference type="ARBA" id="ARBA00023004"/>
    </source>
</evidence>
<evidence type="ECO:0000259" key="13">
    <source>
        <dbReference type="Pfam" id="PF00593"/>
    </source>
</evidence>
<organism evidence="16 17">
    <name type="scientific">Arcticibacter tournemirensis</name>
    <dbReference type="NCBI Taxonomy" id="699437"/>
    <lineage>
        <taxon>Bacteria</taxon>
        <taxon>Pseudomonadati</taxon>
        <taxon>Bacteroidota</taxon>
        <taxon>Sphingobacteriia</taxon>
        <taxon>Sphingobacteriales</taxon>
        <taxon>Sphingobacteriaceae</taxon>
        <taxon>Arcticibacter</taxon>
    </lineage>
</organism>
<comment type="subcellular location">
    <subcellularLocation>
        <location evidence="1 10">Cell outer membrane</location>
        <topology evidence="1 10">Multi-pass membrane protein</topology>
    </subcellularLocation>
</comment>
<comment type="caution">
    <text evidence="16">The sequence shown here is derived from an EMBL/GenBank/DDBJ whole genome shotgun (WGS) entry which is preliminary data.</text>
</comment>
<evidence type="ECO:0000256" key="7">
    <source>
        <dbReference type="ARBA" id="ARBA00023077"/>
    </source>
</evidence>
<protein>
    <submittedName>
        <fullName evidence="16">TonB-dependent receptor</fullName>
    </submittedName>
</protein>
<name>A0A4Q0M7K8_9SPHI</name>
<dbReference type="Gene3D" id="2.40.170.20">
    <property type="entry name" value="TonB-dependent receptor, beta-barrel domain"/>
    <property type="match status" value="1"/>
</dbReference>
<evidence type="ECO:0000256" key="12">
    <source>
        <dbReference type="SAM" id="SignalP"/>
    </source>
</evidence>
<dbReference type="InterPro" id="IPR039426">
    <property type="entry name" value="TonB-dep_rcpt-like"/>
</dbReference>
<dbReference type="InterPro" id="IPR011662">
    <property type="entry name" value="Secretin/TonB_short_N"/>
</dbReference>
<evidence type="ECO:0000313" key="16">
    <source>
        <dbReference type="EMBL" id="RXF69088.1"/>
    </source>
</evidence>
<keyword evidence="5 10" id="KW-0812">Transmembrane</keyword>
<dbReference type="GO" id="GO:0009279">
    <property type="term" value="C:cell outer membrane"/>
    <property type="evidence" value="ECO:0007669"/>
    <property type="project" value="UniProtKB-SubCell"/>
</dbReference>
<dbReference type="InterPro" id="IPR008969">
    <property type="entry name" value="CarboxyPept-like_regulatory"/>
</dbReference>
<dbReference type="InterPro" id="IPR012910">
    <property type="entry name" value="Plug_dom"/>
</dbReference>
<dbReference type="RefSeq" id="WP_128769896.1">
    <property type="nucleotide sequence ID" value="NZ_RXOC01000008.1"/>
</dbReference>
<evidence type="ECO:0000256" key="3">
    <source>
        <dbReference type="ARBA" id="ARBA00022452"/>
    </source>
</evidence>
<feature type="domain" description="TonB-dependent receptor plug" evidence="15">
    <location>
        <begin position="226"/>
        <end position="301"/>
    </location>
</feature>
<dbReference type="SUPFAM" id="SSF56935">
    <property type="entry name" value="Porins"/>
    <property type="match status" value="1"/>
</dbReference>
<keyword evidence="8 10" id="KW-0472">Membrane</keyword>
<feature type="domain" description="TonB-dependent receptor-like beta-barrel" evidence="13">
    <location>
        <begin position="369"/>
        <end position="805"/>
    </location>
</feature>
<dbReference type="InterPro" id="IPR000531">
    <property type="entry name" value="Beta-barrel_TonB"/>
</dbReference>
<keyword evidence="4" id="KW-0406">Ion transport</keyword>
<evidence type="ECO:0000259" key="14">
    <source>
        <dbReference type="Pfam" id="PF07660"/>
    </source>
</evidence>
<feature type="signal peptide" evidence="12">
    <location>
        <begin position="1"/>
        <end position="20"/>
    </location>
</feature>
<proteinExistence type="inferred from homology"/>
<comment type="similarity">
    <text evidence="10 11">Belongs to the TonB-dependent receptor family.</text>
</comment>
<evidence type="ECO:0000256" key="5">
    <source>
        <dbReference type="ARBA" id="ARBA00022692"/>
    </source>
</evidence>
<keyword evidence="16" id="KW-0675">Receptor</keyword>
<keyword evidence="7 11" id="KW-0798">TonB box</keyword>
<evidence type="ECO:0000259" key="15">
    <source>
        <dbReference type="Pfam" id="PF07715"/>
    </source>
</evidence>
<keyword evidence="6" id="KW-0408">Iron</keyword>
<dbReference type="Pfam" id="PF13715">
    <property type="entry name" value="CarbopepD_reg_2"/>
    <property type="match status" value="1"/>
</dbReference>
<dbReference type="PROSITE" id="PS52016">
    <property type="entry name" value="TONB_DEPENDENT_REC_3"/>
    <property type="match status" value="1"/>
</dbReference>
<keyword evidence="9 10" id="KW-0998">Cell outer membrane</keyword>
<keyword evidence="2 10" id="KW-0813">Transport</keyword>
<evidence type="ECO:0000256" key="8">
    <source>
        <dbReference type="ARBA" id="ARBA00023136"/>
    </source>
</evidence>
<evidence type="ECO:0000256" key="2">
    <source>
        <dbReference type="ARBA" id="ARBA00022448"/>
    </source>
</evidence>
<dbReference type="Pfam" id="PF07660">
    <property type="entry name" value="STN"/>
    <property type="match status" value="1"/>
</dbReference>